<feature type="compositionally biased region" description="Low complexity" evidence="2">
    <location>
        <begin position="496"/>
        <end position="508"/>
    </location>
</feature>
<evidence type="ECO:0000313" key="4">
    <source>
        <dbReference type="Proteomes" id="UP001363151"/>
    </source>
</evidence>
<feature type="compositionally biased region" description="Basic and acidic residues" evidence="2">
    <location>
        <begin position="510"/>
        <end position="525"/>
    </location>
</feature>
<feature type="compositionally biased region" description="Low complexity" evidence="2">
    <location>
        <begin position="124"/>
        <end position="133"/>
    </location>
</feature>
<sequence length="951" mass="101898">MSGDHFATHMAHELALQGQADDHALALSTLEKRHVEDKAAELAGLGRAHQQAMQSLLDQHGALRKDHEALRRARDAAEKQLAATVEAYDDLLLGKSRAHEAAAAALDEATALLTRRDDRDVARAVVAGRAPRGARGDGRGPRGRARRARRVRAARRRGLAGGARAYADELAEDRAPPRRRGRGVGVGAARRGDRAARDAAVAARGHAEELRRLGDARDADAGARCAASTRRRRQRAPGRARQVAEDRWARELRAARDGHRAELDRAATDAARAAAAAEAARRATTAPRPPRRPRARRTPTSEMRSRATSRPRPRARPRRRRTATPRARRGRAADAKRAPWKRLLAGEMEATLAAAADAKAAMEALLTGALADAAVAAAADAEARDRLVDDFHAAAEEHADARPRARRRRTTRSSRGTARRTSRRARPTTPPRGTSRRTRSAAGPTARPSRRCAELARAPRATTRTTPRRPRARSRSSASSSTRRARRTTGCAPSFATAAASSRSRAATDGLRKAHAAELKQAEEKHRAALRQLKQDVMQLERDHAAALRRAAATHDELRGRRGRATRGRHAVELAAVAHAHNDGAPTASDYAQVRRVVESLEAQAAKEDGAREARRAEAFRHELWKANREAARGAAGAGDGGAGDDDGASTSSAASAAASARRRGRGAPAPEAGGPCPDDGRPRFAAPGGNGPPAGAWLRVAGKGAKVRAGRDLESAEVATLKRGAEAWGVAVAWLDDGAPRVELAWPHEGWATLNVFEPFRVPDRSRALIEPAEVVCEPDDPGDWWAAFKLVSNLNAMPRLPSGGDGERGEWLERGDVALQADYFADAVGRYSRAIICAYRDQHLGKLASPDDYCVVYAMRALAFWRARGALPEPDRDAALFGVACLCAAGRDVAFAVAHASKAKVDDWLGADVVDAILRAAASRRVAVPEAAKAEAKVPFGGIRARDAA</sequence>
<feature type="region of interest" description="Disordered" evidence="2">
    <location>
        <begin position="397"/>
        <end position="525"/>
    </location>
</feature>
<feature type="compositionally biased region" description="Low complexity" evidence="2">
    <location>
        <begin position="456"/>
        <end position="465"/>
    </location>
</feature>
<feature type="compositionally biased region" description="Basic residues" evidence="2">
    <location>
        <begin position="307"/>
        <end position="330"/>
    </location>
</feature>
<protein>
    <submittedName>
        <fullName evidence="3">Uncharacterized protein</fullName>
    </submittedName>
</protein>
<feature type="compositionally biased region" description="Basic residues" evidence="2">
    <location>
        <begin position="404"/>
        <end position="426"/>
    </location>
</feature>
<comment type="caution">
    <text evidence="3">The sequence shown here is derived from an EMBL/GenBank/DDBJ whole genome shotgun (WGS) entry which is preliminary data.</text>
</comment>
<feature type="region of interest" description="Disordered" evidence="2">
    <location>
        <begin position="124"/>
        <end position="200"/>
    </location>
</feature>
<feature type="region of interest" description="Disordered" evidence="2">
    <location>
        <begin position="217"/>
        <end position="244"/>
    </location>
</feature>
<feature type="coiled-coil region" evidence="1">
    <location>
        <begin position="60"/>
        <end position="87"/>
    </location>
</feature>
<organism evidence="3 4">
    <name type="scientific">Aureococcus anophagefferens</name>
    <name type="common">Harmful bloom alga</name>
    <dbReference type="NCBI Taxonomy" id="44056"/>
    <lineage>
        <taxon>Eukaryota</taxon>
        <taxon>Sar</taxon>
        <taxon>Stramenopiles</taxon>
        <taxon>Ochrophyta</taxon>
        <taxon>Pelagophyceae</taxon>
        <taxon>Pelagomonadales</taxon>
        <taxon>Pelagomonadaceae</taxon>
        <taxon>Aureococcus</taxon>
    </lineage>
</organism>
<feature type="compositionally biased region" description="Basic and acidic residues" evidence="2">
    <location>
        <begin position="258"/>
        <end position="267"/>
    </location>
</feature>
<evidence type="ECO:0000313" key="3">
    <source>
        <dbReference type="EMBL" id="KAK7241888.1"/>
    </source>
</evidence>
<gene>
    <name evidence="3" type="ORF">SO694_00019352</name>
</gene>
<keyword evidence="1" id="KW-0175">Coiled coil</keyword>
<keyword evidence="4" id="KW-1185">Reference proteome</keyword>
<accession>A0ABR1G0D6</accession>
<dbReference type="EMBL" id="JBBJCI010000152">
    <property type="protein sequence ID" value="KAK7241888.1"/>
    <property type="molecule type" value="Genomic_DNA"/>
</dbReference>
<evidence type="ECO:0000256" key="1">
    <source>
        <dbReference type="SAM" id="Coils"/>
    </source>
</evidence>
<evidence type="ECO:0000256" key="2">
    <source>
        <dbReference type="SAM" id="MobiDB-lite"/>
    </source>
</evidence>
<feature type="compositionally biased region" description="Low complexity" evidence="2">
    <location>
        <begin position="649"/>
        <end position="660"/>
    </location>
</feature>
<feature type="compositionally biased region" description="Low complexity" evidence="2">
    <location>
        <begin position="667"/>
        <end position="688"/>
    </location>
</feature>
<feature type="compositionally biased region" description="Basic residues" evidence="2">
    <location>
        <begin position="141"/>
        <end position="158"/>
    </location>
</feature>
<feature type="compositionally biased region" description="Basic residues" evidence="2">
    <location>
        <begin position="229"/>
        <end position="238"/>
    </location>
</feature>
<feature type="region of interest" description="Disordered" evidence="2">
    <location>
        <begin position="631"/>
        <end position="697"/>
    </location>
</feature>
<feature type="region of interest" description="Disordered" evidence="2">
    <location>
        <begin position="258"/>
        <end position="338"/>
    </location>
</feature>
<feature type="compositionally biased region" description="Low complexity" evidence="2">
    <location>
        <begin position="268"/>
        <end position="286"/>
    </location>
</feature>
<name>A0ABR1G0D6_AURAN</name>
<dbReference type="Proteomes" id="UP001363151">
    <property type="component" value="Unassembled WGS sequence"/>
</dbReference>
<proteinExistence type="predicted"/>
<reference evidence="3 4" key="1">
    <citation type="submission" date="2024-03" db="EMBL/GenBank/DDBJ databases">
        <title>Aureococcus anophagefferens CCMP1851 and Kratosvirus quantuckense: Draft genome of a second virus-susceptible host strain in the model system.</title>
        <authorList>
            <person name="Chase E."/>
            <person name="Truchon A.R."/>
            <person name="Schepens W."/>
            <person name="Wilhelm S.W."/>
        </authorList>
    </citation>
    <scope>NUCLEOTIDE SEQUENCE [LARGE SCALE GENOMIC DNA]</scope>
    <source>
        <strain evidence="3 4">CCMP1851</strain>
    </source>
</reference>